<keyword evidence="2" id="KW-0472">Membrane</keyword>
<dbReference type="KEGG" id="plon:Pla110_46330"/>
<dbReference type="AlphaFoldDB" id="A0A518CUF5"/>
<feature type="region of interest" description="Disordered" evidence="1">
    <location>
        <begin position="262"/>
        <end position="282"/>
    </location>
</feature>
<reference evidence="4 5" key="1">
    <citation type="submission" date="2019-02" db="EMBL/GenBank/DDBJ databases">
        <title>Deep-cultivation of Planctomycetes and their phenomic and genomic characterization uncovers novel biology.</title>
        <authorList>
            <person name="Wiegand S."/>
            <person name="Jogler M."/>
            <person name="Boedeker C."/>
            <person name="Pinto D."/>
            <person name="Vollmers J."/>
            <person name="Rivas-Marin E."/>
            <person name="Kohn T."/>
            <person name="Peeters S.H."/>
            <person name="Heuer A."/>
            <person name="Rast P."/>
            <person name="Oberbeckmann S."/>
            <person name="Bunk B."/>
            <person name="Jeske O."/>
            <person name="Meyerdierks A."/>
            <person name="Storesund J.E."/>
            <person name="Kallscheuer N."/>
            <person name="Luecker S."/>
            <person name="Lage O.M."/>
            <person name="Pohl T."/>
            <person name="Merkel B.J."/>
            <person name="Hornburger P."/>
            <person name="Mueller R.-W."/>
            <person name="Bruemmer F."/>
            <person name="Labrenz M."/>
            <person name="Spormann A.M."/>
            <person name="Op den Camp H."/>
            <person name="Overmann J."/>
            <person name="Amann R."/>
            <person name="Jetten M.S.M."/>
            <person name="Mascher T."/>
            <person name="Medema M.H."/>
            <person name="Devos D.P."/>
            <person name="Kaster A.-K."/>
            <person name="Ovreas L."/>
            <person name="Rohde M."/>
            <person name="Galperin M.Y."/>
            <person name="Jogler C."/>
        </authorList>
    </citation>
    <scope>NUCLEOTIDE SEQUENCE [LARGE SCALE GENOMIC DNA]</scope>
    <source>
        <strain evidence="4 5">Pla110</strain>
    </source>
</reference>
<dbReference type="Pfam" id="PF20382">
    <property type="entry name" value="DUF6677"/>
    <property type="match status" value="1"/>
</dbReference>
<gene>
    <name evidence="4" type="ORF">Pla110_46330</name>
</gene>
<dbReference type="EMBL" id="CP036281">
    <property type="protein sequence ID" value="QDU82870.1"/>
    <property type="molecule type" value="Genomic_DNA"/>
</dbReference>
<accession>A0A518CUF5</accession>
<protein>
    <recommendedName>
        <fullName evidence="3">DUF6677 domain-containing protein</fullName>
    </recommendedName>
</protein>
<evidence type="ECO:0000313" key="4">
    <source>
        <dbReference type="EMBL" id="QDU82870.1"/>
    </source>
</evidence>
<dbReference type="Proteomes" id="UP000317178">
    <property type="component" value="Chromosome"/>
</dbReference>
<keyword evidence="2" id="KW-0812">Transmembrane</keyword>
<sequence>MFDPRIPQKNRTLAAFLAFLVPGLGHYYQGRVFKASVYAVCIIGTYTYGMAMADGNGIYTHQVSGAHSMRNFPFLAQAGVGSVGLMAVIQSQRYFSQDFQGQNIYPVEEGLNQEVIAQLTYNNPDEGVLQDVPGQLIILPTQRNEQIIQGEFIASIDGQETRFLVAHPSCNEPALSAKETWTLDCTLQEELNGQTVSVGRMEAEIPRSFINEFSMPPEISTINHWYNKVGGKRYDLAVTLTMIAGLLNILAIWDCFDGPAHGYGDEESEGQPESKPEEKSAE</sequence>
<evidence type="ECO:0000259" key="3">
    <source>
        <dbReference type="Pfam" id="PF20382"/>
    </source>
</evidence>
<feature type="transmembrane region" description="Helical" evidence="2">
    <location>
        <begin position="35"/>
        <end position="53"/>
    </location>
</feature>
<keyword evidence="5" id="KW-1185">Reference proteome</keyword>
<name>A0A518CUF5_9PLAN</name>
<proteinExistence type="predicted"/>
<evidence type="ECO:0000256" key="2">
    <source>
        <dbReference type="SAM" id="Phobius"/>
    </source>
</evidence>
<dbReference type="InterPro" id="IPR046499">
    <property type="entry name" value="DUF6677"/>
</dbReference>
<feature type="transmembrane region" description="Helical" evidence="2">
    <location>
        <begin position="234"/>
        <end position="253"/>
    </location>
</feature>
<feature type="domain" description="DUF6677" evidence="3">
    <location>
        <begin position="13"/>
        <end position="261"/>
    </location>
</feature>
<dbReference type="OrthoDB" id="281398at2"/>
<dbReference type="RefSeq" id="WP_144999406.1">
    <property type="nucleotide sequence ID" value="NZ_CP036281.1"/>
</dbReference>
<evidence type="ECO:0000256" key="1">
    <source>
        <dbReference type="SAM" id="MobiDB-lite"/>
    </source>
</evidence>
<keyword evidence="2" id="KW-1133">Transmembrane helix</keyword>
<feature type="compositionally biased region" description="Basic and acidic residues" evidence="1">
    <location>
        <begin position="272"/>
        <end position="282"/>
    </location>
</feature>
<organism evidence="4 5">
    <name type="scientific">Polystyrenella longa</name>
    <dbReference type="NCBI Taxonomy" id="2528007"/>
    <lineage>
        <taxon>Bacteria</taxon>
        <taxon>Pseudomonadati</taxon>
        <taxon>Planctomycetota</taxon>
        <taxon>Planctomycetia</taxon>
        <taxon>Planctomycetales</taxon>
        <taxon>Planctomycetaceae</taxon>
        <taxon>Polystyrenella</taxon>
    </lineage>
</organism>
<evidence type="ECO:0000313" key="5">
    <source>
        <dbReference type="Proteomes" id="UP000317178"/>
    </source>
</evidence>